<organism evidence="7 8">
    <name type="scientific">Bradyrhizobium aeschynomenes</name>
    <dbReference type="NCBI Taxonomy" id="2734909"/>
    <lineage>
        <taxon>Bacteria</taxon>
        <taxon>Pseudomonadati</taxon>
        <taxon>Pseudomonadota</taxon>
        <taxon>Alphaproteobacteria</taxon>
        <taxon>Hyphomicrobiales</taxon>
        <taxon>Nitrobacteraceae</taxon>
        <taxon>Bradyrhizobium</taxon>
    </lineage>
</organism>
<keyword evidence="5 6" id="KW-0472">Membrane</keyword>
<keyword evidence="4 6" id="KW-1133">Transmembrane helix</keyword>
<gene>
    <name evidence="7" type="ORF">HL667_19130</name>
</gene>
<evidence type="ECO:0000313" key="8">
    <source>
        <dbReference type="Proteomes" id="UP000886476"/>
    </source>
</evidence>
<keyword evidence="3 6" id="KW-0812">Transmembrane</keyword>
<dbReference type="Proteomes" id="UP000886476">
    <property type="component" value="Unassembled WGS sequence"/>
</dbReference>
<name>A0ABX2CHD9_9BRAD</name>
<keyword evidence="2" id="KW-1003">Cell membrane</keyword>
<comment type="subcellular location">
    <subcellularLocation>
        <location evidence="1">Cell membrane</location>
        <topology evidence="1">Multi-pass membrane protein</topology>
    </subcellularLocation>
</comment>
<reference evidence="7" key="1">
    <citation type="submission" date="2020-05" db="EMBL/GenBank/DDBJ databases">
        <title>Nod-independent and nitrogen-fixing Bradyrhizobium aeschynomene sp. nov. isolated from nodules of Aeschynomene indica.</title>
        <authorList>
            <person name="Zhang Z."/>
        </authorList>
    </citation>
    <scope>NUCLEOTIDE SEQUENCE</scope>
    <source>
        <strain evidence="7">83012</strain>
    </source>
</reference>
<dbReference type="InterPro" id="IPR005171">
    <property type="entry name" value="Cyt_c_oxidase_su4_prok"/>
</dbReference>
<evidence type="ECO:0000256" key="1">
    <source>
        <dbReference type="ARBA" id="ARBA00004651"/>
    </source>
</evidence>
<sequence length="86" mass="9146">MVRVRLTLAWLTLLSLAIATLAASLLPNRWLADALVLSLALAKGRVIVLDFLGLRHAPALWRGLLTSWLAGLVALAGLAVALRALV</sequence>
<evidence type="ECO:0000256" key="6">
    <source>
        <dbReference type="SAM" id="Phobius"/>
    </source>
</evidence>
<evidence type="ECO:0000256" key="4">
    <source>
        <dbReference type="ARBA" id="ARBA00022989"/>
    </source>
</evidence>
<feature type="transmembrane region" description="Helical" evidence="6">
    <location>
        <begin position="64"/>
        <end position="85"/>
    </location>
</feature>
<evidence type="ECO:0000256" key="3">
    <source>
        <dbReference type="ARBA" id="ARBA00022692"/>
    </source>
</evidence>
<protein>
    <recommendedName>
        <fullName evidence="9">Cytochrome C oxidase subunit IV</fullName>
    </recommendedName>
</protein>
<keyword evidence="8" id="KW-1185">Reference proteome</keyword>
<dbReference type="RefSeq" id="WP_172112232.1">
    <property type="nucleotide sequence ID" value="NZ_JABFDN010000006.1"/>
</dbReference>
<dbReference type="Pfam" id="PF03626">
    <property type="entry name" value="COX4_pro"/>
    <property type="match status" value="1"/>
</dbReference>
<evidence type="ECO:0000256" key="5">
    <source>
        <dbReference type="ARBA" id="ARBA00023136"/>
    </source>
</evidence>
<comment type="caution">
    <text evidence="7">The sequence shown here is derived from an EMBL/GenBank/DDBJ whole genome shotgun (WGS) entry which is preliminary data.</text>
</comment>
<proteinExistence type="predicted"/>
<evidence type="ECO:0008006" key="9">
    <source>
        <dbReference type="Google" id="ProtNLM"/>
    </source>
</evidence>
<evidence type="ECO:0000313" key="7">
    <source>
        <dbReference type="EMBL" id="NPU67125.1"/>
    </source>
</evidence>
<dbReference type="EMBL" id="JABFDN010000006">
    <property type="protein sequence ID" value="NPU67125.1"/>
    <property type="molecule type" value="Genomic_DNA"/>
</dbReference>
<evidence type="ECO:0000256" key="2">
    <source>
        <dbReference type="ARBA" id="ARBA00022475"/>
    </source>
</evidence>
<accession>A0ABX2CHD9</accession>